<keyword evidence="3" id="KW-0227">DNA damage</keyword>
<evidence type="ECO:0000256" key="4">
    <source>
        <dbReference type="ARBA" id="ARBA00022840"/>
    </source>
</evidence>
<evidence type="ECO:0000313" key="10">
    <source>
        <dbReference type="Proteomes" id="UP000094065"/>
    </source>
</evidence>
<dbReference type="CDD" id="cd19491">
    <property type="entry name" value="XRCC3"/>
    <property type="match status" value="1"/>
</dbReference>
<dbReference type="AlphaFoldDB" id="A0A1E3HKD8"/>
<dbReference type="GO" id="GO:0140664">
    <property type="term" value="F:ATP-dependent DNA damage sensor activity"/>
    <property type="evidence" value="ECO:0007669"/>
    <property type="project" value="InterPro"/>
</dbReference>
<name>A0A1E3HKD8_9TREE</name>
<dbReference type="GO" id="GO:0071140">
    <property type="term" value="P:resolution of mitotic recombination intermediates"/>
    <property type="evidence" value="ECO:0007669"/>
    <property type="project" value="TreeGrafter"/>
</dbReference>
<evidence type="ECO:0000256" key="7">
    <source>
        <dbReference type="SAM" id="MobiDB-lite"/>
    </source>
</evidence>
<organism evidence="9 10">
    <name type="scientific">Cryptococcus amylolentus CBS 6039</name>
    <dbReference type="NCBI Taxonomy" id="1295533"/>
    <lineage>
        <taxon>Eukaryota</taxon>
        <taxon>Fungi</taxon>
        <taxon>Dikarya</taxon>
        <taxon>Basidiomycota</taxon>
        <taxon>Agaricomycotina</taxon>
        <taxon>Tremellomycetes</taxon>
        <taxon>Tremellales</taxon>
        <taxon>Cryptococcaceae</taxon>
        <taxon>Cryptococcus</taxon>
    </lineage>
</organism>
<comment type="subcellular location">
    <subcellularLocation>
        <location evidence="1">Nucleus</location>
    </subcellularLocation>
</comment>
<dbReference type="InterPro" id="IPR013632">
    <property type="entry name" value="Rad51_C"/>
</dbReference>
<dbReference type="GO" id="GO:0000722">
    <property type="term" value="P:telomere maintenance via recombination"/>
    <property type="evidence" value="ECO:0007669"/>
    <property type="project" value="TreeGrafter"/>
</dbReference>
<accession>A0A1E3HKD8</accession>
<dbReference type="RefSeq" id="XP_018991452.1">
    <property type="nucleotide sequence ID" value="XM_019140301.1"/>
</dbReference>
<keyword evidence="5" id="KW-0234">DNA repair</keyword>
<sequence>MSFASFPIETLAIPPNLRDAALRADLTTLKILTYTLPRLADALKCKPPFAQDLVKAVARAVAPKSETASSIYKTENSAPASELGPSSRIGRGKWLSTGDAGFDECLGGGLRRGSLYEITGESASGKSHLILSLAIAAQLSSCSSSPGSSVVLTSERDLSTDRLVELSRSLIATHEPCAHPNTLAADKAMNKRVKEITDNVLSNRVGDVDALEHTLSYVIPPLLESRIKASSRPSASGNPSAIPVRLLVLDSLTALLRGGSTAPSDKPTAPSSLSLTERSKHLCIVTDLLKALAVNYDLAVVVINQVSDVFIRNLSNTPSSGYHGTPVTGEPPSSGWNQTQPFGPGMTASFSADSEPPMTYARQSRWFSGQTEVLQKEASLGLVWANGVNVRVMLSRTGRRRMLYQSDLRPARRRRGGDDEDVEDGQAGAGVEVDKAEPTLIRRLHVVFSPFSQSATIDYAITPSGVHSLPGSYQKIDPVANMRKKWGYGDVPASQGTLGSVEVLGGGTKESEADAVWDGDEVYDDFGELPAEFWDGVLAEENQASGQGQPG</sequence>
<dbReference type="Pfam" id="PF08423">
    <property type="entry name" value="Rad51"/>
    <property type="match status" value="1"/>
</dbReference>
<dbReference type="SUPFAM" id="SSF52540">
    <property type="entry name" value="P-loop containing nucleoside triphosphate hydrolases"/>
    <property type="match status" value="1"/>
</dbReference>
<gene>
    <name evidence="9" type="ORF">L202_05905</name>
</gene>
<dbReference type="EMBL" id="AWGJ01000009">
    <property type="protein sequence ID" value="ODN75921.1"/>
    <property type="molecule type" value="Genomic_DNA"/>
</dbReference>
<dbReference type="OrthoDB" id="1861185at2759"/>
<dbReference type="PANTHER" id="PTHR46487:SF1">
    <property type="entry name" value="DNA REPAIR PROTEIN XRCC3"/>
    <property type="match status" value="1"/>
</dbReference>
<evidence type="ECO:0000256" key="2">
    <source>
        <dbReference type="ARBA" id="ARBA00022741"/>
    </source>
</evidence>
<dbReference type="Proteomes" id="UP000094065">
    <property type="component" value="Unassembled WGS sequence"/>
</dbReference>
<dbReference type="GO" id="GO:0005524">
    <property type="term" value="F:ATP binding"/>
    <property type="evidence" value="ECO:0007669"/>
    <property type="project" value="UniProtKB-KW"/>
</dbReference>
<evidence type="ECO:0000313" key="9">
    <source>
        <dbReference type="EMBL" id="ODN75921.1"/>
    </source>
</evidence>
<dbReference type="GeneID" id="30157214"/>
<comment type="caution">
    <text evidence="9">The sequence shown here is derived from an EMBL/GenBank/DDBJ whole genome shotgun (WGS) entry which is preliminary data.</text>
</comment>
<dbReference type="GO" id="GO:0033065">
    <property type="term" value="C:Rad51C-XRCC3 complex"/>
    <property type="evidence" value="ECO:0007669"/>
    <property type="project" value="TreeGrafter"/>
</dbReference>
<dbReference type="GO" id="GO:0090656">
    <property type="term" value="P:t-circle formation"/>
    <property type="evidence" value="ECO:0007669"/>
    <property type="project" value="TreeGrafter"/>
</dbReference>
<dbReference type="GO" id="GO:0005657">
    <property type="term" value="C:replication fork"/>
    <property type="evidence" value="ECO:0007669"/>
    <property type="project" value="TreeGrafter"/>
</dbReference>
<evidence type="ECO:0000256" key="6">
    <source>
        <dbReference type="ARBA" id="ARBA00023242"/>
    </source>
</evidence>
<dbReference type="GO" id="GO:0000400">
    <property type="term" value="F:four-way junction DNA binding"/>
    <property type="evidence" value="ECO:0007669"/>
    <property type="project" value="TreeGrafter"/>
</dbReference>
<dbReference type="GO" id="GO:0045003">
    <property type="term" value="P:double-strand break repair via synthesis-dependent strand annealing"/>
    <property type="evidence" value="ECO:0007669"/>
    <property type="project" value="TreeGrafter"/>
</dbReference>
<reference evidence="9 10" key="1">
    <citation type="submission" date="2016-06" db="EMBL/GenBank/DDBJ databases">
        <title>Evolution of pathogenesis and genome organization in the Tremellales.</title>
        <authorList>
            <person name="Cuomo C."/>
            <person name="Litvintseva A."/>
            <person name="Heitman J."/>
            <person name="Chen Y."/>
            <person name="Sun S."/>
            <person name="Springer D."/>
            <person name="Dromer F."/>
            <person name="Young S."/>
            <person name="Zeng Q."/>
            <person name="Chapman S."/>
            <person name="Gujja S."/>
            <person name="Saif S."/>
            <person name="Birren B."/>
        </authorList>
    </citation>
    <scope>NUCLEOTIDE SEQUENCE [LARGE SCALE GENOMIC DNA]</scope>
    <source>
        <strain evidence="9 10">CBS 6039</strain>
    </source>
</reference>
<evidence type="ECO:0000259" key="8">
    <source>
        <dbReference type="PROSITE" id="PS50162"/>
    </source>
</evidence>
<evidence type="ECO:0000256" key="3">
    <source>
        <dbReference type="ARBA" id="ARBA00022763"/>
    </source>
</evidence>
<dbReference type="Gene3D" id="3.40.50.300">
    <property type="entry name" value="P-loop containing nucleotide triphosphate hydrolases"/>
    <property type="match status" value="1"/>
</dbReference>
<keyword evidence="6" id="KW-0539">Nucleus</keyword>
<keyword evidence="4" id="KW-0067">ATP-binding</keyword>
<dbReference type="InterPro" id="IPR020588">
    <property type="entry name" value="RecA_ATP-bd"/>
</dbReference>
<feature type="region of interest" description="Disordered" evidence="7">
    <location>
        <begin position="409"/>
        <end position="430"/>
    </location>
</feature>
<dbReference type="STRING" id="1295533.A0A1E3HKD8"/>
<dbReference type="InterPro" id="IPR047348">
    <property type="entry name" value="XRCC3-like_C"/>
</dbReference>
<dbReference type="PANTHER" id="PTHR46487">
    <property type="entry name" value="DNA REPAIR PROTEIN XRCC3"/>
    <property type="match status" value="1"/>
</dbReference>
<evidence type="ECO:0000256" key="1">
    <source>
        <dbReference type="ARBA" id="ARBA00004123"/>
    </source>
</evidence>
<evidence type="ECO:0000256" key="5">
    <source>
        <dbReference type="ARBA" id="ARBA00023204"/>
    </source>
</evidence>
<dbReference type="PROSITE" id="PS50162">
    <property type="entry name" value="RECA_2"/>
    <property type="match status" value="1"/>
</dbReference>
<dbReference type="GO" id="GO:0061982">
    <property type="term" value="P:meiosis I cell cycle process"/>
    <property type="evidence" value="ECO:0007669"/>
    <property type="project" value="UniProtKB-ARBA"/>
</dbReference>
<proteinExistence type="predicted"/>
<keyword evidence="2" id="KW-0547">Nucleotide-binding</keyword>
<protein>
    <recommendedName>
        <fullName evidence="8">RecA family profile 1 domain-containing protein</fullName>
    </recommendedName>
</protein>
<feature type="domain" description="RecA family profile 1" evidence="8">
    <location>
        <begin position="91"/>
        <end position="306"/>
    </location>
</feature>
<keyword evidence="10" id="KW-1185">Reference proteome</keyword>
<dbReference type="InterPro" id="IPR027417">
    <property type="entry name" value="P-loop_NTPase"/>
</dbReference>